<dbReference type="AlphaFoldDB" id="A0A397SXP0"/>
<dbReference type="EMBL" id="QKYT01000298">
    <property type="protein sequence ID" value="RIA87671.1"/>
    <property type="molecule type" value="Genomic_DNA"/>
</dbReference>
<proteinExistence type="predicted"/>
<organism evidence="1 2">
    <name type="scientific">Glomus cerebriforme</name>
    <dbReference type="NCBI Taxonomy" id="658196"/>
    <lineage>
        <taxon>Eukaryota</taxon>
        <taxon>Fungi</taxon>
        <taxon>Fungi incertae sedis</taxon>
        <taxon>Mucoromycota</taxon>
        <taxon>Glomeromycotina</taxon>
        <taxon>Glomeromycetes</taxon>
        <taxon>Glomerales</taxon>
        <taxon>Glomeraceae</taxon>
        <taxon>Glomus</taxon>
    </lineage>
</organism>
<dbReference type="Proteomes" id="UP000265703">
    <property type="component" value="Unassembled WGS sequence"/>
</dbReference>
<keyword evidence="2" id="KW-1185">Reference proteome</keyword>
<comment type="caution">
    <text evidence="1">The sequence shown here is derived from an EMBL/GenBank/DDBJ whole genome shotgun (WGS) entry which is preliminary data.</text>
</comment>
<gene>
    <name evidence="1" type="ORF">C1645_877892</name>
</gene>
<reference evidence="1 2" key="1">
    <citation type="submission" date="2018-06" db="EMBL/GenBank/DDBJ databases">
        <title>Comparative genomics reveals the genomic features of Rhizophagus irregularis, R. cerebriforme, R. diaphanum and Gigaspora rosea, and their symbiotic lifestyle signature.</title>
        <authorList>
            <person name="Morin E."/>
            <person name="San Clemente H."/>
            <person name="Chen E.C.H."/>
            <person name="De La Providencia I."/>
            <person name="Hainaut M."/>
            <person name="Kuo A."/>
            <person name="Kohler A."/>
            <person name="Murat C."/>
            <person name="Tang N."/>
            <person name="Roy S."/>
            <person name="Loubradou J."/>
            <person name="Henrissat B."/>
            <person name="Grigoriev I.V."/>
            <person name="Corradi N."/>
            <person name="Roux C."/>
            <person name="Martin F.M."/>
        </authorList>
    </citation>
    <scope>NUCLEOTIDE SEQUENCE [LARGE SCALE GENOMIC DNA]</scope>
    <source>
        <strain evidence="1 2">DAOM 227022</strain>
    </source>
</reference>
<protein>
    <submittedName>
        <fullName evidence="1">Uncharacterized protein</fullName>
    </submittedName>
</protein>
<name>A0A397SXP0_9GLOM</name>
<evidence type="ECO:0000313" key="1">
    <source>
        <dbReference type="EMBL" id="RIA87671.1"/>
    </source>
</evidence>
<sequence>MQEKKGCPEKSSIAMMLKHLVHLYNKAINAEDGANSANQEEILCYNYNHINCKIYCFNSSLYRKDFRVQLNGIIKDNSGKFEISLDNHVTEISETVSPGKIYASLKNEVSVTTTPIPITHVSNSSDEFQIEKYDEGDYYEDDDIYDEGCYYEDKGYYYHDGRYERKVSPMTSPSISPVYA</sequence>
<evidence type="ECO:0000313" key="2">
    <source>
        <dbReference type="Proteomes" id="UP000265703"/>
    </source>
</evidence>
<accession>A0A397SXP0</accession>